<keyword evidence="2 3" id="KW-0732">Signal</keyword>
<evidence type="ECO:0000256" key="1">
    <source>
        <dbReference type="ARBA" id="ARBA00004167"/>
    </source>
</evidence>
<dbReference type="PANTHER" id="PTHR33138">
    <property type="entry name" value="OS01G0690200 PROTEIN"/>
    <property type="match status" value="1"/>
</dbReference>
<dbReference type="PANTHER" id="PTHR33138:SF30">
    <property type="entry name" value="LEAF RUST 10 DISEASE-RESISTANCE LOCUS RECEPTOR-LIKE PROTEIN KINASE-LIKE 2.7"/>
    <property type="match status" value="1"/>
</dbReference>
<evidence type="ECO:0000256" key="3">
    <source>
        <dbReference type="SAM" id="SignalP"/>
    </source>
</evidence>
<feature type="domain" description="Wall-associated receptor kinase galacturonan-binding" evidence="4">
    <location>
        <begin position="34"/>
        <end position="97"/>
    </location>
</feature>
<name>A0A5N6R5I4_9ROSI</name>
<organism evidence="5 6">
    <name type="scientific">Carpinus fangiana</name>
    <dbReference type="NCBI Taxonomy" id="176857"/>
    <lineage>
        <taxon>Eukaryota</taxon>
        <taxon>Viridiplantae</taxon>
        <taxon>Streptophyta</taxon>
        <taxon>Embryophyta</taxon>
        <taxon>Tracheophyta</taxon>
        <taxon>Spermatophyta</taxon>
        <taxon>Magnoliopsida</taxon>
        <taxon>eudicotyledons</taxon>
        <taxon>Gunneridae</taxon>
        <taxon>Pentapetalae</taxon>
        <taxon>rosids</taxon>
        <taxon>fabids</taxon>
        <taxon>Fagales</taxon>
        <taxon>Betulaceae</taxon>
        <taxon>Carpinus</taxon>
    </lineage>
</organism>
<protein>
    <recommendedName>
        <fullName evidence="4">Wall-associated receptor kinase galacturonan-binding domain-containing protein</fullName>
    </recommendedName>
</protein>
<sequence>MARGMLFPAGFTVLIVVLILAHEGCSTNDSHRRCPPSSCGNIPNIVYPFRLKDDPPICGDQRYNLSCEDNQTVLYLYAGKYYVQEINYSAYTIRVVDPGVQKDNFSFIPRYFLNHHNFSLGDPYTLSYPDNIKVRFCNGDQYEPIQNRFYDGTMSETGVVWVKCEKPMISELYFDTSTCLSNGMNSSNSSLFHSKSYLYVHVLYFQSLKGLGDSCQIEQMFPTVFYPSTCTEVYNQVAYGFKLSWVQVLCDNFTGDDFCYLDNVNFPVQCYPPSPTDDSSDKLPQIFRKVIGVLSNILVPRIIKEKLWGIYPEEEASIDSMLKLLIILITDGGKNLISLI</sequence>
<evidence type="ECO:0000313" key="6">
    <source>
        <dbReference type="Proteomes" id="UP000327013"/>
    </source>
</evidence>
<dbReference type="GO" id="GO:0016020">
    <property type="term" value="C:membrane"/>
    <property type="evidence" value="ECO:0007669"/>
    <property type="project" value="UniProtKB-SubCell"/>
</dbReference>
<evidence type="ECO:0000256" key="2">
    <source>
        <dbReference type="ARBA" id="ARBA00022729"/>
    </source>
</evidence>
<dbReference type="AlphaFoldDB" id="A0A5N6R5I4"/>
<reference evidence="5 6" key="1">
    <citation type="submission" date="2019-06" db="EMBL/GenBank/DDBJ databases">
        <title>A chromosomal-level reference genome of Carpinus fangiana (Coryloideae, Betulaceae).</title>
        <authorList>
            <person name="Yang X."/>
            <person name="Wang Z."/>
            <person name="Zhang L."/>
            <person name="Hao G."/>
            <person name="Liu J."/>
            <person name="Yang Y."/>
        </authorList>
    </citation>
    <scope>NUCLEOTIDE SEQUENCE [LARGE SCALE GENOMIC DNA]</scope>
    <source>
        <strain evidence="5">Cfa_2016G</strain>
        <tissue evidence="5">Leaf</tissue>
    </source>
</reference>
<dbReference type="OrthoDB" id="1513794at2759"/>
<dbReference type="InterPro" id="IPR025287">
    <property type="entry name" value="WAK_GUB"/>
</dbReference>
<feature type="chain" id="PRO_5024321778" description="Wall-associated receptor kinase galacturonan-binding domain-containing protein" evidence="3">
    <location>
        <begin position="27"/>
        <end position="340"/>
    </location>
</feature>
<evidence type="ECO:0000313" key="5">
    <source>
        <dbReference type="EMBL" id="KAE8055683.1"/>
    </source>
</evidence>
<accession>A0A5N6R5I4</accession>
<dbReference type="Pfam" id="PF13947">
    <property type="entry name" value="GUB_WAK_bind"/>
    <property type="match status" value="1"/>
</dbReference>
<evidence type="ECO:0000259" key="4">
    <source>
        <dbReference type="Pfam" id="PF13947"/>
    </source>
</evidence>
<feature type="signal peptide" evidence="3">
    <location>
        <begin position="1"/>
        <end position="26"/>
    </location>
</feature>
<gene>
    <name evidence="5" type="ORF">FH972_012509</name>
</gene>
<proteinExistence type="predicted"/>
<dbReference type="EMBL" id="CM017325">
    <property type="protein sequence ID" value="KAE8055683.1"/>
    <property type="molecule type" value="Genomic_DNA"/>
</dbReference>
<dbReference type="Proteomes" id="UP000327013">
    <property type="component" value="Chromosome 5"/>
</dbReference>
<dbReference type="GO" id="GO:0030247">
    <property type="term" value="F:polysaccharide binding"/>
    <property type="evidence" value="ECO:0007669"/>
    <property type="project" value="InterPro"/>
</dbReference>
<comment type="subcellular location">
    <subcellularLocation>
        <location evidence="1">Membrane</location>
        <topology evidence="1">Single-pass membrane protein</topology>
    </subcellularLocation>
</comment>
<keyword evidence="6" id="KW-1185">Reference proteome</keyword>